<evidence type="ECO:0000256" key="6">
    <source>
        <dbReference type="SAM" id="Phobius"/>
    </source>
</evidence>
<protein>
    <submittedName>
        <fullName evidence="7">Uncharacterized protein</fullName>
    </submittedName>
</protein>
<dbReference type="PANTHER" id="PTHR47944">
    <property type="entry name" value="CYTOCHROME P450 98A9"/>
    <property type="match status" value="1"/>
</dbReference>
<keyword evidence="6" id="KW-0812">Transmembrane</keyword>
<keyword evidence="5" id="KW-0408">Iron</keyword>
<organism evidence="7 8">
    <name type="scientific">Dichanthelium oligosanthes</name>
    <dbReference type="NCBI Taxonomy" id="888268"/>
    <lineage>
        <taxon>Eukaryota</taxon>
        <taxon>Viridiplantae</taxon>
        <taxon>Streptophyta</taxon>
        <taxon>Embryophyta</taxon>
        <taxon>Tracheophyta</taxon>
        <taxon>Spermatophyta</taxon>
        <taxon>Magnoliopsida</taxon>
        <taxon>Liliopsida</taxon>
        <taxon>Poales</taxon>
        <taxon>Poaceae</taxon>
        <taxon>PACMAD clade</taxon>
        <taxon>Panicoideae</taxon>
        <taxon>Panicodae</taxon>
        <taxon>Paniceae</taxon>
        <taxon>Dichantheliinae</taxon>
        <taxon>Dichanthelium</taxon>
    </lineage>
</organism>
<evidence type="ECO:0000256" key="5">
    <source>
        <dbReference type="ARBA" id="ARBA00023004"/>
    </source>
</evidence>
<dbReference type="GO" id="GO:0004497">
    <property type="term" value="F:monooxygenase activity"/>
    <property type="evidence" value="ECO:0007669"/>
    <property type="project" value="InterPro"/>
</dbReference>
<dbReference type="Pfam" id="PF00067">
    <property type="entry name" value="p450"/>
    <property type="match status" value="1"/>
</dbReference>
<dbReference type="GO" id="GO:0005506">
    <property type="term" value="F:iron ion binding"/>
    <property type="evidence" value="ECO:0007669"/>
    <property type="project" value="InterPro"/>
</dbReference>
<dbReference type="GO" id="GO:0016705">
    <property type="term" value="F:oxidoreductase activity, acting on paired donors, with incorporation or reduction of molecular oxygen"/>
    <property type="evidence" value="ECO:0007669"/>
    <property type="project" value="InterPro"/>
</dbReference>
<evidence type="ECO:0000256" key="2">
    <source>
        <dbReference type="ARBA" id="ARBA00022617"/>
    </source>
</evidence>
<sequence>MELPPWSPFLGVVLFLVAVLLRRRCSSKYKLPPGPQAWPVIGNLNLISPLPHRSLHELSARYGPLMSLRFGSFPVVVGASVDMARFFLKTHDLAFLDRPRLSGGRHIFYDYSDMLWAPYGA</sequence>
<keyword evidence="8" id="KW-1185">Reference proteome</keyword>
<proteinExistence type="inferred from homology"/>
<evidence type="ECO:0000313" key="8">
    <source>
        <dbReference type="Proteomes" id="UP000095767"/>
    </source>
</evidence>
<dbReference type="STRING" id="888268.A0A1E5V2M1"/>
<keyword evidence="3" id="KW-0479">Metal-binding</keyword>
<dbReference type="SUPFAM" id="SSF48264">
    <property type="entry name" value="Cytochrome P450"/>
    <property type="match status" value="1"/>
</dbReference>
<dbReference type="EMBL" id="LWDX02053754">
    <property type="protein sequence ID" value="OEL19402.1"/>
    <property type="molecule type" value="Genomic_DNA"/>
</dbReference>
<dbReference type="OrthoDB" id="682478at2759"/>
<comment type="similarity">
    <text evidence="1">Belongs to the cytochrome P450 family.</text>
</comment>
<evidence type="ECO:0000256" key="3">
    <source>
        <dbReference type="ARBA" id="ARBA00022723"/>
    </source>
</evidence>
<dbReference type="Proteomes" id="UP000095767">
    <property type="component" value="Unassembled WGS sequence"/>
</dbReference>
<keyword evidence="4" id="KW-0560">Oxidoreductase</keyword>
<keyword evidence="2" id="KW-0349">Heme</keyword>
<dbReference type="InterPro" id="IPR001128">
    <property type="entry name" value="Cyt_P450"/>
</dbReference>
<feature type="transmembrane region" description="Helical" evidence="6">
    <location>
        <begin position="6"/>
        <end position="22"/>
    </location>
</feature>
<evidence type="ECO:0000313" key="7">
    <source>
        <dbReference type="EMBL" id="OEL19402.1"/>
    </source>
</evidence>
<dbReference type="GO" id="GO:0020037">
    <property type="term" value="F:heme binding"/>
    <property type="evidence" value="ECO:0007669"/>
    <property type="project" value="InterPro"/>
</dbReference>
<reference evidence="7 8" key="1">
    <citation type="submission" date="2016-09" db="EMBL/GenBank/DDBJ databases">
        <title>The draft genome of Dichanthelium oligosanthes: A C3 panicoid grass species.</title>
        <authorList>
            <person name="Studer A.J."/>
            <person name="Schnable J.C."/>
            <person name="Brutnell T.P."/>
        </authorList>
    </citation>
    <scope>NUCLEOTIDE SEQUENCE [LARGE SCALE GENOMIC DNA]</scope>
    <source>
        <strain evidence="8">cv. Kellogg 1175</strain>
        <tissue evidence="7">Leaf</tissue>
    </source>
</reference>
<evidence type="ECO:0000256" key="1">
    <source>
        <dbReference type="ARBA" id="ARBA00010617"/>
    </source>
</evidence>
<gene>
    <name evidence="7" type="ORF">BAE44_0019583</name>
</gene>
<dbReference type="PANTHER" id="PTHR47944:SF9">
    <property type="entry name" value="FLAVONOID 3-MONOOXYGENASE"/>
    <property type="match status" value="1"/>
</dbReference>
<dbReference type="InterPro" id="IPR036396">
    <property type="entry name" value="Cyt_P450_sf"/>
</dbReference>
<name>A0A1E5V2M1_9POAL</name>
<comment type="caution">
    <text evidence="7">The sequence shown here is derived from an EMBL/GenBank/DDBJ whole genome shotgun (WGS) entry which is preliminary data.</text>
</comment>
<keyword evidence="6" id="KW-0472">Membrane</keyword>
<accession>A0A1E5V2M1</accession>
<dbReference type="Gene3D" id="1.10.630.10">
    <property type="entry name" value="Cytochrome P450"/>
    <property type="match status" value="1"/>
</dbReference>
<evidence type="ECO:0000256" key="4">
    <source>
        <dbReference type="ARBA" id="ARBA00023002"/>
    </source>
</evidence>
<keyword evidence="6" id="KW-1133">Transmembrane helix</keyword>
<dbReference type="AlphaFoldDB" id="A0A1E5V2M1"/>